<evidence type="ECO:0000256" key="3">
    <source>
        <dbReference type="ARBA" id="ARBA00023295"/>
    </source>
</evidence>
<keyword evidence="3 4" id="KW-0326">Glycosidase</keyword>
<dbReference type="AlphaFoldDB" id="A0A8K1UAN2"/>
<keyword evidence="1" id="KW-0147">Chitin-binding</keyword>
<accession>A0A8K1UAN2</accession>
<proteinExistence type="evidence at transcript level"/>
<organism evidence="7">
    <name type="scientific">Bemisia tabaci</name>
    <name type="common">Sweetpotato whitefly</name>
    <name type="synonym">Aleurodes tabaci</name>
    <dbReference type="NCBI Taxonomy" id="7038"/>
    <lineage>
        <taxon>Eukaryota</taxon>
        <taxon>Metazoa</taxon>
        <taxon>Ecdysozoa</taxon>
        <taxon>Arthropoda</taxon>
        <taxon>Hexapoda</taxon>
        <taxon>Insecta</taxon>
        <taxon>Pterygota</taxon>
        <taxon>Neoptera</taxon>
        <taxon>Paraneoptera</taxon>
        <taxon>Hemiptera</taxon>
        <taxon>Sternorrhyncha</taxon>
        <taxon>Aleyrodoidea</taxon>
        <taxon>Aleyrodidae</taxon>
        <taxon>Aleyrodinae</taxon>
        <taxon>Bemisia</taxon>
    </lineage>
</organism>
<dbReference type="SMART" id="SM00270">
    <property type="entry name" value="ChtBD1"/>
    <property type="match status" value="3"/>
</dbReference>
<dbReference type="PANTHER" id="PTHR46073">
    <property type="entry name" value="CHITINASE"/>
    <property type="match status" value="1"/>
</dbReference>
<dbReference type="InterPro" id="IPR036861">
    <property type="entry name" value="Endochitinase-like_sf"/>
</dbReference>
<evidence type="ECO:0000313" key="7">
    <source>
        <dbReference type="EMBL" id="UDL18261.1"/>
    </source>
</evidence>
<keyword evidence="5" id="KW-0732">Signal</keyword>
<dbReference type="GO" id="GO:0005975">
    <property type="term" value="P:carbohydrate metabolic process"/>
    <property type="evidence" value="ECO:0007669"/>
    <property type="project" value="InterPro"/>
</dbReference>
<feature type="chain" id="PRO_5035460679" evidence="5">
    <location>
        <begin position="24"/>
        <end position="652"/>
    </location>
</feature>
<dbReference type="GO" id="GO:0004568">
    <property type="term" value="F:chitinase activity"/>
    <property type="evidence" value="ECO:0007669"/>
    <property type="project" value="UniProtKB-ARBA"/>
</dbReference>
<evidence type="ECO:0000256" key="1">
    <source>
        <dbReference type="ARBA" id="ARBA00022669"/>
    </source>
</evidence>
<dbReference type="Pfam" id="PF00704">
    <property type="entry name" value="Glyco_hydro_18"/>
    <property type="match status" value="1"/>
</dbReference>
<dbReference type="InterPro" id="IPR017853">
    <property type="entry name" value="GH"/>
</dbReference>
<dbReference type="PANTHER" id="PTHR46073:SF4">
    <property type="entry name" value="GH18 DOMAIN-CONTAINING PROTEIN"/>
    <property type="match status" value="1"/>
</dbReference>
<dbReference type="InterPro" id="IPR029070">
    <property type="entry name" value="Chitinase_insertion_sf"/>
</dbReference>
<dbReference type="Gene3D" id="3.30.60.10">
    <property type="entry name" value="Endochitinase-like"/>
    <property type="match status" value="2"/>
</dbReference>
<dbReference type="InterPro" id="IPR011583">
    <property type="entry name" value="Chitinase_II/V-like_cat"/>
</dbReference>
<dbReference type="CDD" id="cd10909">
    <property type="entry name" value="ChtBD1_GH18_2"/>
    <property type="match status" value="1"/>
</dbReference>
<dbReference type="Gene3D" id="3.20.20.80">
    <property type="entry name" value="Glycosidases"/>
    <property type="match status" value="1"/>
</dbReference>
<sequence length="652" mass="71715">MQLHFLLPTVALVFLCRVSNTTANGEKSESAIRPGIHQRSIRSTDTDLAQLRALKERASSGGNKCARRIVGYVTQWSLHPFTVKQSLGLTNAIFAFVHMDPSGRLSLPSDQTSKDRLNDLFVARKAHLDQGLNFQVSFAIGGGENSQHFSPVLSSDGGRNLLVNEIARILTQHRFDGVDVDWEFPVVGIASKGKPEDRANYVTFLRDLRAKLGPNRLISVAAASDQYAVAGYDVRNLLRHVDWIGVMSYDFFGAWNSEQGSFVGPNAPLRHAGPSGYSRKQNVDWAVKHYVCSGQDPSKIVMGVPFYGHFWYRTSPSKNADYPLFRVAERLNNGSYGGSASYRELLTEWRLQENPAFEKRWDSRSSTPWAINGKFVLSYEDERSIREKMKYANEYNLGGVMIWSVDQDSADSSLLDTVFETGCSVGAGGGRYKCNPLDGEKRWWTWDEDKKNAGMCGKMAPLYKGFYPVCDPEAPGLSCCGLHGYCGGGEESCACEGCVDYAAHPEKLVEEPVKPTGPVRWHVGYEIAAVDQPRCGPKAPKLPDGTVPICNPDSRSSCCSAAGFCGSGDAYCRCDGCVSYEKPGPIGEKLWYTWDDGVLAARCGPSVPRINGRVPICNPYDPGYHCCSSAGYCGASPEHCACEGCVDYTKRR</sequence>
<dbReference type="InterPro" id="IPR001223">
    <property type="entry name" value="Glyco_hydro18_cat"/>
</dbReference>
<dbReference type="InterPro" id="IPR001579">
    <property type="entry name" value="Glyco_hydro_18_chit_AS"/>
</dbReference>
<dbReference type="InterPro" id="IPR001002">
    <property type="entry name" value="Chitin-bd_1"/>
</dbReference>
<protein>
    <submittedName>
        <fullName evidence="7">Chitinase-like protein</fullName>
    </submittedName>
</protein>
<name>A0A8K1UAN2_BEMTA</name>
<feature type="signal peptide" evidence="5">
    <location>
        <begin position="1"/>
        <end position="23"/>
    </location>
</feature>
<evidence type="ECO:0000256" key="5">
    <source>
        <dbReference type="SAM" id="SignalP"/>
    </source>
</evidence>
<evidence type="ECO:0000259" key="6">
    <source>
        <dbReference type="PROSITE" id="PS51910"/>
    </source>
</evidence>
<dbReference type="GO" id="GO:0008061">
    <property type="term" value="F:chitin binding"/>
    <property type="evidence" value="ECO:0007669"/>
    <property type="project" value="UniProtKB-KW"/>
</dbReference>
<dbReference type="SMART" id="SM00636">
    <property type="entry name" value="Glyco_18"/>
    <property type="match status" value="1"/>
</dbReference>
<dbReference type="Gene3D" id="3.10.50.10">
    <property type="match status" value="1"/>
</dbReference>
<feature type="domain" description="GH18" evidence="6">
    <location>
        <begin position="67"/>
        <end position="425"/>
    </location>
</feature>
<keyword evidence="2 4" id="KW-0378">Hydrolase</keyword>
<dbReference type="EMBL" id="MW699024">
    <property type="protein sequence ID" value="UDL18261.1"/>
    <property type="molecule type" value="mRNA"/>
</dbReference>
<reference evidence="7" key="1">
    <citation type="submission" date="2021-03" db="EMBL/GenBank/DDBJ databases">
        <authorList>
            <person name="Peng Z."/>
        </authorList>
    </citation>
    <scope>NUCLEOTIDE SEQUENCE</scope>
</reference>
<dbReference type="PROSITE" id="PS51910">
    <property type="entry name" value="GH18_2"/>
    <property type="match status" value="1"/>
</dbReference>
<dbReference type="GO" id="GO:0006032">
    <property type="term" value="P:chitin catabolic process"/>
    <property type="evidence" value="ECO:0007669"/>
    <property type="project" value="UniProtKB-ARBA"/>
</dbReference>
<dbReference type="SUPFAM" id="SSF51445">
    <property type="entry name" value="(Trans)glycosidases"/>
    <property type="match status" value="1"/>
</dbReference>
<dbReference type="PROSITE" id="PS01095">
    <property type="entry name" value="GH18_1"/>
    <property type="match status" value="1"/>
</dbReference>
<evidence type="ECO:0000256" key="2">
    <source>
        <dbReference type="ARBA" id="ARBA00022801"/>
    </source>
</evidence>
<evidence type="ECO:0000256" key="4">
    <source>
        <dbReference type="RuleBase" id="RU000489"/>
    </source>
</evidence>